<proteinExistence type="predicted"/>
<evidence type="ECO:0000256" key="4">
    <source>
        <dbReference type="ARBA" id="ARBA00022982"/>
    </source>
</evidence>
<dbReference type="SUPFAM" id="SSF48695">
    <property type="entry name" value="Multiheme cytochromes"/>
    <property type="match status" value="1"/>
</dbReference>
<dbReference type="InterPro" id="IPR036280">
    <property type="entry name" value="Multihaem_cyt_sf"/>
</dbReference>
<evidence type="ECO:0000256" key="5">
    <source>
        <dbReference type="ARBA" id="ARBA00023004"/>
    </source>
</evidence>
<keyword evidence="4" id="KW-0249">Electron transport</keyword>
<dbReference type="Gene3D" id="3.90.10.10">
    <property type="entry name" value="Cytochrome C3"/>
    <property type="match status" value="1"/>
</dbReference>
<dbReference type="GO" id="GO:0020037">
    <property type="term" value="F:heme binding"/>
    <property type="evidence" value="ECO:0007669"/>
    <property type="project" value="InterPro"/>
</dbReference>
<evidence type="ECO:0000313" key="8">
    <source>
        <dbReference type="Proteomes" id="UP000605201"/>
    </source>
</evidence>
<feature type="domain" description="Class III cytochrome C" evidence="6">
    <location>
        <begin position="49"/>
        <end position="162"/>
    </location>
</feature>
<dbReference type="Proteomes" id="UP000605201">
    <property type="component" value="Unassembled WGS sequence"/>
</dbReference>
<evidence type="ECO:0000259" key="6">
    <source>
        <dbReference type="Pfam" id="PF02085"/>
    </source>
</evidence>
<evidence type="ECO:0000256" key="3">
    <source>
        <dbReference type="ARBA" id="ARBA00022723"/>
    </source>
</evidence>
<evidence type="ECO:0000313" key="7">
    <source>
        <dbReference type="EMBL" id="MBC8433247.1"/>
    </source>
</evidence>
<evidence type="ECO:0000256" key="1">
    <source>
        <dbReference type="ARBA" id="ARBA00022448"/>
    </source>
</evidence>
<dbReference type="GO" id="GO:0009055">
    <property type="term" value="F:electron transfer activity"/>
    <property type="evidence" value="ECO:0007669"/>
    <property type="project" value="InterPro"/>
</dbReference>
<comment type="caution">
    <text evidence="7">The sequence shown here is derived from an EMBL/GenBank/DDBJ whole genome shotgun (WGS) entry which is preliminary data.</text>
</comment>
<protein>
    <submittedName>
        <fullName evidence="7">Cytochrome c3 family protein</fullName>
    </submittedName>
</protein>
<accession>A0A8J6P4D6</accession>
<organism evidence="7 8">
    <name type="scientific">Candidatus Desulfatibia vada</name>
    <dbReference type="NCBI Taxonomy" id="2841696"/>
    <lineage>
        <taxon>Bacteria</taxon>
        <taxon>Pseudomonadati</taxon>
        <taxon>Thermodesulfobacteriota</taxon>
        <taxon>Desulfobacteria</taxon>
        <taxon>Desulfobacterales</taxon>
        <taxon>Desulfobacterales incertae sedis</taxon>
        <taxon>Candidatus Desulfatibia</taxon>
    </lineage>
</organism>
<keyword evidence="5" id="KW-0408">Iron</keyword>
<keyword evidence="1" id="KW-0813">Transport</keyword>
<keyword evidence="2" id="KW-0349">Heme</keyword>
<reference evidence="7 8" key="1">
    <citation type="submission" date="2020-08" db="EMBL/GenBank/DDBJ databases">
        <title>Bridging the membrane lipid divide: bacteria of the FCB group superphylum have the potential to synthesize archaeal ether lipids.</title>
        <authorList>
            <person name="Villanueva L."/>
            <person name="Von Meijenfeldt F.A.B."/>
            <person name="Westbye A.B."/>
            <person name="Yadav S."/>
            <person name="Hopmans E.C."/>
            <person name="Dutilh B.E."/>
            <person name="Sinninghe Damste J.S."/>
        </authorList>
    </citation>
    <scope>NUCLEOTIDE SEQUENCE [LARGE SCALE GENOMIC DNA]</scope>
    <source>
        <strain evidence="7">NIOZ-UU17</strain>
    </source>
</reference>
<sequence>MHRIHIGVMCLLMVLILGVSLEAIGQDTDAGEQKIEDMSVPMGVIVLKPDESIEQKKSSVQFNHPQHFIYDCKTCHHKWEGKTQIPTCTTTECHDLLNSPKKPTKYLVYTDTGIKYYKYAYHKKCVGCHKDVKAKRKAMEMSYQVLKEKLPSSGPTGCIECHPKE</sequence>
<keyword evidence="3" id="KW-0479">Metal-binding</keyword>
<dbReference type="CDD" id="cd08168">
    <property type="entry name" value="Cytochrom_C3"/>
    <property type="match status" value="1"/>
</dbReference>
<evidence type="ECO:0000256" key="2">
    <source>
        <dbReference type="ARBA" id="ARBA00022617"/>
    </source>
</evidence>
<dbReference type="InterPro" id="IPR020942">
    <property type="entry name" value="Cyt_c_III_dom"/>
</dbReference>
<dbReference type="AlphaFoldDB" id="A0A8J6P4D6"/>
<name>A0A8J6P4D6_9BACT</name>
<gene>
    <name evidence="7" type="ORF">H8D96_15160</name>
</gene>
<dbReference type="GO" id="GO:0046872">
    <property type="term" value="F:metal ion binding"/>
    <property type="evidence" value="ECO:0007669"/>
    <property type="project" value="UniProtKB-KW"/>
</dbReference>
<dbReference type="EMBL" id="JACNIG010000285">
    <property type="protein sequence ID" value="MBC8433247.1"/>
    <property type="molecule type" value="Genomic_DNA"/>
</dbReference>
<dbReference type="Pfam" id="PF02085">
    <property type="entry name" value="Cytochrom_CIII"/>
    <property type="match status" value="1"/>
</dbReference>